<keyword evidence="1" id="KW-0547">Nucleotide-binding</keyword>
<keyword evidence="2" id="KW-0378">Hydrolase</keyword>
<dbReference type="GO" id="GO:0005524">
    <property type="term" value="F:ATP binding"/>
    <property type="evidence" value="ECO:0007669"/>
    <property type="project" value="UniProtKB-KW"/>
</dbReference>
<dbReference type="InterPro" id="IPR047187">
    <property type="entry name" value="SF1_C_Upf1"/>
</dbReference>
<evidence type="ECO:0000259" key="5">
    <source>
        <dbReference type="Pfam" id="PF13087"/>
    </source>
</evidence>
<dbReference type="SUPFAM" id="SSF52540">
    <property type="entry name" value="P-loop containing nucleoside triphosphate hydrolases"/>
    <property type="match status" value="1"/>
</dbReference>
<evidence type="ECO:0000313" key="6">
    <source>
        <dbReference type="Proteomes" id="UP000887540"/>
    </source>
</evidence>
<proteinExistence type="predicted"/>
<dbReference type="GO" id="GO:0016787">
    <property type="term" value="F:hydrolase activity"/>
    <property type="evidence" value="ECO:0007669"/>
    <property type="project" value="UniProtKB-KW"/>
</dbReference>
<dbReference type="Proteomes" id="UP000887540">
    <property type="component" value="Unplaced"/>
</dbReference>
<evidence type="ECO:0000313" key="7">
    <source>
        <dbReference type="WBParaSite" id="ACRNAN_scaffold281.g20838.t1"/>
    </source>
</evidence>
<dbReference type="WBParaSite" id="ACRNAN_scaffold281.g20838.t1">
    <property type="protein sequence ID" value="ACRNAN_scaffold281.g20838.t1"/>
    <property type="gene ID" value="ACRNAN_scaffold281.g20838"/>
</dbReference>
<evidence type="ECO:0000256" key="3">
    <source>
        <dbReference type="ARBA" id="ARBA00022806"/>
    </source>
</evidence>
<dbReference type="GO" id="GO:0005737">
    <property type="term" value="C:cytoplasm"/>
    <property type="evidence" value="ECO:0007669"/>
    <property type="project" value="TreeGrafter"/>
</dbReference>
<dbReference type="PANTHER" id="PTHR10887">
    <property type="entry name" value="DNA2/NAM7 HELICASE FAMILY"/>
    <property type="match status" value="1"/>
</dbReference>
<dbReference type="GO" id="GO:0005694">
    <property type="term" value="C:chromosome"/>
    <property type="evidence" value="ECO:0007669"/>
    <property type="project" value="UniProtKB-ARBA"/>
</dbReference>
<dbReference type="InterPro" id="IPR045055">
    <property type="entry name" value="DNA2/NAM7-like"/>
</dbReference>
<dbReference type="GO" id="GO:0003724">
    <property type="term" value="F:RNA helicase activity"/>
    <property type="evidence" value="ECO:0007669"/>
    <property type="project" value="TreeGrafter"/>
</dbReference>
<dbReference type="InterPro" id="IPR041679">
    <property type="entry name" value="DNA2/NAM7-like_C"/>
</dbReference>
<dbReference type="AlphaFoldDB" id="A0A914DI38"/>
<dbReference type="InterPro" id="IPR027417">
    <property type="entry name" value="P-loop_NTPase"/>
</dbReference>
<dbReference type="Pfam" id="PF13087">
    <property type="entry name" value="AAA_12"/>
    <property type="match status" value="1"/>
</dbReference>
<dbReference type="Gene3D" id="3.40.50.300">
    <property type="entry name" value="P-loop containing nucleotide triphosphate hydrolases"/>
    <property type="match status" value="1"/>
</dbReference>
<keyword evidence="4" id="KW-0067">ATP-binding</keyword>
<evidence type="ECO:0000256" key="4">
    <source>
        <dbReference type="ARBA" id="ARBA00022840"/>
    </source>
</evidence>
<dbReference type="PANTHER" id="PTHR10887:SF364">
    <property type="entry name" value="REGULATOR OF NONSENSE TRANSCRIPTS 1"/>
    <property type="match status" value="1"/>
</dbReference>
<protein>
    <submittedName>
        <fullName evidence="7">DNA2/NAM7 helicase-like C-terminal domain-containing protein</fullName>
    </submittedName>
</protein>
<keyword evidence="3" id="KW-0347">Helicase</keyword>
<feature type="domain" description="DNA2/NAM7 helicase-like C-terminal" evidence="5">
    <location>
        <begin position="1"/>
        <end position="138"/>
    </location>
</feature>
<evidence type="ECO:0000256" key="1">
    <source>
        <dbReference type="ARBA" id="ARBA00022741"/>
    </source>
</evidence>
<dbReference type="GO" id="GO:0000184">
    <property type="term" value="P:nuclear-transcribed mRNA catabolic process, nonsense-mediated decay"/>
    <property type="evidence" value="ECO:0007669"/>
    <property type="project" value="TreeGrafter"/>
</dbReference>
<reference evidence="7" key="1">
    <citation type="submission" date="2022-11" db="UniProtKB">
        <authorList>
            <consortium name="WormBaseParasite"/>
        </authorList>
    </citation>
    <scope>IDENTIFICATION</scope>
</reference>
<dbReference type="FunFam" id="3.40.50.300:FF:000326">
    <property type="entry name" value="P-loop containing nucleoside triphosphate hydrolase"/>
    <property type="match status" value="1"/>
</dbReference>
<sequence length="203" mass="23084">MFWNVNGKEEQNPGGTSYFNRVEAKNISRLVKTLLDAGVNPGQLGIITPYEAQRAYIVQLLMQRGIFNQIDEDSKLLENKGRIEIANVDAFQGREKDITIISSVRANTSGDIGFLFDKRRLNVTLTRAKYGLIIVGNAPTLSQDKTWKNLLNMYQKQNCLVEGPLHNLKPLKMSLFKTSQLLKEGKLRDAEELEDEEKWGRKV</sequence>
<evidence type="ECO:0000256" key="2">
    <source>
        <dbReference type="ARBA" id="ARBA00022801"/>
    </source>
</evidence>
<name>A0A914DI38_9BILA</name>
<dbReference type="CDD" id="cd18808">
    <property type="entry name" value="SF1_C_Upf1"/>
    <property type="match status" value="1"/>
</dbReference>
<accession>A0A914DI38</accession>
<keyword evidence="6" id="KW-1185">Reference proteome</keyword>
<organism evidence="6 7">
    <name type="scientific">Acrobeloides nanus</name>
    <dbReference type="NCBI Taxonomy" id="290746"/>
    <lineage>
        <taxon>Eukaryota</taxon>
        <taxon>Metazoa</taxon>
        <taxon>Ecdysozoa</taxon>
        <taxon>Nematoda</taxon>
        <taxon>Chromadorea</taxon>
        <taxon>Rhabditida</taxon>
        <taxon>Tylenchina</taxon>
        <taxon>Cephalobomorpha</taxon>
        <taxon>Cephaloboidea</taxon>
        <taxon>Cephalobidae</taxon>
        <taxon>Acrobeloides</taxon>
    </lineage>
</organism>